<feature type="region of interest" description="Disordered" evidence="4">
    <location>
        <begin position="271"/>
        <end position="296"/>
    </location>
</feature>
<feature type="region of interest" description="Disordered" evidence="4">
    <location>
        <begin position="2006"/>
        <end position="2203"/>
    </location>
</feature>
<dbReference type="InterPro" id="IPR028974">
    <property type="entry name" value="TSP_type-3_rpt"/>
</dbReference>
<dbReference type="SUPFAM" id="SSF103647">
    <property type="entry name" value="TSP type-3 repeat"/>
    <property type="match status" value="6"/>
</dbReference>
<dbReference type="InterPro" id="IPR037524">
    <property type="entry name" value="PA14/GLEYA"/>
</dbReference>
<dbReference type="Pfam" id="PF03160">
    <property type="entry name" value="Calx-beta"/>
    <property type="match status" value="5"/>
</dbReference>
<reference evidence="6 7" key="1">
    <citation type="submission" date="2019-07" db="EMBL/GenBank/DDBJ databases">
        <title>Draft genome for Aliikangiella sp. M105.</title>
        <authorList>
            <person name="Wang G."/>
        </authorList>
    </citation>
    <scope>NUCLEOTIDE SEQUENCE [LARGE SCALE GENOMIC DNA]</scope>
    <source>
        <strain evidence="6 7">M105</strain>
    </source>
</reference>
<name>A0A545UJ50_9GAMM</name>
<evidence type="ECO:0000256" key="2">
    <source>
        <dbReference type="ARBA" id="ARBA00022737"/>
    </source>
</evidence>
<feature type="domain" description="PA14" evidence="5">
    <location>
        <begin position="34"/>
        <end position="188"/>
    </location>
</feature>
<dbReference type="InterPro" id="IPR018247">
    <property type="entry name" value="EF_Hand_1_Ca_BS"/>
</dbReference>
<dbReference type="SMART" id="SM00758">
    <property type="entry name" value="PA14"/>
    <property type="match status" value="1"/>
</dbReference>
<dbReference type="Gene3D" id="3.90.182.10">
    <property type="entry name" value="Toxin - Anthrax Protective Antigen,domain 1"/>
    <property type="match status" value="1"/>
</dbReference>
<dbReference type="GO" id="GO:0005509">
    <property type="term" value="F:calcium ion binding"/>
    <property type="evidence" value="ECO:0007669"/>
    <property type="project" value="InterPro"/>
</dbReference>
<keyword evidence="2" id="KW-0677">Repeat</keyword>
<dbReference type="Gene3D" id="4.10.1080.10">
    <property type="entry name" value="TSP type-3 repeat"/>
    <property type="match status" value="6"/>
</dbReference>
<sequence length="2810" mass="302047">MSYQNRKLGIFNFIWLTLVVIITLLPDEIVAASPEDSGLINHQFNRLIVFDLGTGECIGELDSLDSIDFNQEPSETIEKEDFSATARPKSVCQDYFADEFVGDVFIPAAEDVTFYLNSDDGSRLWIDGNLLIDNDGAHGGREMAATINLSEGWHYIEVKYFNNSGNQTLSVSYSAATIGAKQTIPNSALRLGGGLDTDDDGLRNYFDTDDDNDGFLDGVDSCPVGEVGVAANDFDADGCNDANEDNDDDNDGVADGVDACPTGRLGVAERDFDGDGCDDFAEDEDDDNDTMPDQWELDNGLEPLLDDSNLDPDGDGVVNVAEYAQDTNPFAQDTDNDGLNDDVDLNPALACSAAIVVVNDEDAGVGSLKQALLDVCPGGDITFDDEYTIVTQGTLRISQSLNIDGGGRVTINGDKDSDGVGNHRLMSNSPGNTVNISGLTFTKGRAGSTARGGAIENSGIMTIDRCQFIENEAFHGGAVSNNVEISIYNSIFSKNKARSLGGGFHSIASATRSTIWNSTFYENQGLHVSHAINTESTALMHNVLVIGGFPDEECFNLEPLEKTNNWVEDGSCSAQYSGELRLVNPDNGDFRPYPGSGVIDAGTNNAALLTDFEGNPRLRNGKVDIGAIEYDPNGDFDGDGFSDSDEIDNGTDVLKKRSFPADNDGDFISDLNDPDDDNDGYSDSDETDNGSDPFNAASTPPDNDGDFISDLNDSDDDNDGVADDEDAFPFDANESQDLDGDGVGDNSDTDIDGDGMGNDYENNFGLDDRLDDRWLDLDKDRIPNYYEYLAGTAPNDRLDFESEFIESWRQQGEALFDFLGQEQSGSEVQLILPQLDQVLLIGTRREGDVDDAIDVVRLSATGNVDTSFANWGHLIIEDAELVDAEVSENGDIYLAYLVGNNSYEVSKYNKDGKIDSGFANAGALSVDNSGDIFGMTLLSDNRIVLFGKDDDSDTGKVWLFDNTGVADASFGNNGELLLQSPGGGTSHKVRAIAQQNNNLLLAISSFRGGENTTDSYLLRINFNGDIDETFSEYNGSRRLEYYERGFREVVNQISVLEDGRFWVVTTEDAPMIWRFLPNGSLDSEFSNDGEIGFLADSGLFRVAFFDEGFVTVEDKGGSIIIRSFDFNGAINVNYGPSAQFRFVENYNENLLASNVIGQRLWLGGRSDRGVEVLSEEGPSLTAIWWTTQIYPQPDIDQDTIANNQDNCPFNANNFQEDLDFDKVGDVCDDDIDGDGYSNQDENDNNTSPTDINDIPADNDNDKISDLNDNDDDDDGIEDQQDAFPFDANEWLDNDGDGIGNNGDLDDDNDGVEDINDAFPFDANESVDTDGDGIGNNADEDDDNDGVIDDEDDLPLDDSDSVDTDGDGIGNNADEDDDNDGVVDAEDAFPLDNSESIDTDADGVGNNADNDDDNDGVVDAEDAFPLDNSESIDTDSDGIGNNADDDDDNDGVVDAEDVFPLDNSESIDTDGDGIGNNADDDDDNDGVPDDDDDLPLDDSDSVDTDGDGIGNNADDDDDNDGVADDEDEFPLDPDEAFDTDNDGIGNNADADDDNDGMSDDWEILYGLDPFDSSDATIDSDGDLVVNIDEFVADTSPQDSQSVDSGLNMEFGVQGIVTTTANSSPTGYVYNDELKDQTTAVFAARQSDGSLLQVGVALDFNNEDGEASLVSLNLDGSVDTSNGNAGWKYDEGLFNFIYHLDFVLKDRETDGVLIGEYDGVALFNNQGDLDTNFADKGIYYADSGHSFISGTQQINGQWLLGTRGYIGGADQRLDITRLNNDGSLDQSFGDSGQVTIETEFAYPWSIQQQAGGNIFVLAGKHAELNRRIVKLKPNGTKDESFGIDGFAEVNYATQKIALLSDGKLLTANDAGEGNLNITRLNEDGSVDTDFYDGNLSINIALLENTNLFIHSLHQQSDGKIIVSGTSNNKQVWMVRLNENGERDNTFNHDGIARLFDPDAGFNNADELTATIGWNDRGTANSLSDNDVVVMSYRSLDDQVNPGVMYRFKNSSDADGDGLVDALDNDDDNDGIEDSEDQMPFDANESVDTDRDGIGNNADTDDDGDGVNDDEDAFPLDESEWLDTDGDGVGNNADTDDDNDGVNDDEDAFPLDENESVDTDGDGTGNNADTDDDNDGVNDDEDAFPLDENESVDTDGDGTGNNADTDDDNDGVNDDEDAFPLDENEWLDTDGDGIGDNSDDSPYPSSGEINFEFTEYFIAENEASVDLIVIRTNGDYGELTVDYSFSDGSATATNDYEFATGTLTFADGETEQTVSVSIVDDSSYEGDEFFTVSLSNLQSMGESSLGSSSEATITIEEDDEIPPAGVIGFELDTALVNENDGAVNIIIERTSGSYGEVAVSVATQDDSAVATSDFTALSQTVTFADGETEKSVTIQLIDDDIYETDESFIIALSNVTGDAALGTSNSTVTILDNEPVPAAGVLEIENGSYQVNENGELLEVTVIRSGGSFGEVSVDVVSLNDSATATEDFGNVNQTLTFVDGETAKTITVSLIDDIIYEGNESFSLQLTNVVGTELGNQAVSTVTIIEDDAVPPAGVIQFSGPSYFADEGGGSLTVTVIRTNGSFGEVRVDLSVNGGTATDGVDYQLATSQLTFFDGEVSQTISILLLDDSEYEGDESFNLSLVNLGGGASFGSNKEAVITIGENDPVPPSGNIRLSGNSYSVNESDSELLVTIMRVDGIYGDIHVDYQVIDDTAVNGEDYNATNGTLYFADGETTQTLSIAIVDDSADEIDESFSIELTNPVNTMITGEADATVTIHDNDEALQEEQEQNSSSGGGSIGWILVVFVFLYRRRF</sequence>
<feature type="compositionally biased region" description="Acidic residues" evidence="4">
    <location>
        <begin position="1477"/>
        <end position="1505"/>
    </location>
</feature>
<feature type="compositionally biased region" description="Acidic residues" evidence="4">
    <location>
        <begin position="2161"/>
        <end position="2196"/>
    </location>
</feature>
<proteinExistence type="predicted"/>
<keyword evidence="3" id="KW-0106">Calcium</keyword>
<dbReference type="Pfam" id="PF17164">
    <property type="entry name" value="DUF5122"/>
    <property type="match status" value="3"/>
</dbReference>
<dbReference type="PANTHER" id="PTHR46682">
    <property type="entry name" value="ADHESION G-PROTEIN COUPLED RECEPTOR V1"/>
    <property type="match status" value="1"/>
</dbReference>
<dbReference type="SUPFAM" id="SSF141072">
    <property type="entry name" value="CalX-like"/>
    <property type="match status" value="5"/>
</dbReference>
<dbReference type="OrthoDB" id="8612583at2"/>
<dbReference type="PROSITE" id="PS51820">
    <property type="entry name" value="PA14"/>
    <property type="match status" value="1"/>
</dbReference>
<evidence type="ECO:0000259" key="5">
    <source>
        <dbReference type="PROSITE" id="PS51820"/>
    </source>
</evidence>
<feature type="compositionally biased region" description="Acidic residues" evidence="4">
    <location>
        <begin position="2011"/>
        <end position="2036"/>
    </location>
</feature>
<feature type="region of interest" description="Disordered" evidence="4">
    <location>
        <begin position="1225"/>
        <end position="1559"/>
    </location>
</feature>
<dbReference type="InterPro" id="IPR011658">
    <property type="entry name" value="PA14_dom"/>
</dbReference>
<dbReference type="GO" id="GO:0004930">
    <property type="term" value="F:G protein-coupled receptor activity"/>
    <property type="evidence" value="ECO:0007669"/>
    <property type="project" value="InterPro"/>
</dbReference>
<evidence type="ECO:0000313" key="7">
    <source>
        <dbReference type="Proteomes" id="UP000315439"/>
    </source>
</evidence>
<feature type="compositionally biased region" description="Acidic residues" evidence="4">
    <location>
        <begin position="1548"/>
        <end position="1559"/>
    </location>
</feature>
<dbReference type="GO" id="GO:0016020">
    <property type="term" value="C:membrane"/>
    <property type="evidence" value="ECO:0007669"/>
    <property type="project" value="InterPro"/>
</dbReference>
<feature type="compositionally biased region" description="Acidic residues" evidence="4">
    <location>
        <begin position="1408"/>
        <end position="1435"/>
    </location>
</feature>
<dbReference type="PROSITE" id="PS00018">
    <property type="entry name" value="EF_HAND_1"/>
    <property type="match status" value="1"/>
</dbReference>
<dbReference type="SMART" id="SM00237">
    <property type="entry name" value="Calx_beta"/>
    <property type="match status" value="5"/>
</dbReference>
<dbReference type="Gene3D" id="2.80.10.50">
    <property type="match status" value="3"/>
</dbReference>
<dbReference type="NCBIfam" id="TIGR02608">
    <property type="entry name" value="delta_60_rpt"/>
    <property type="match status" value="7"/>
</dbReference>
<dbReference type="Pfam" id="PF07691">
    <property type="entry name" value="PA14"/>
    <property type="match status" value="1"/>
</dbReference>
<feature type="compositionally biased region" description="Acidic residues" evidence="4">
    <location>
        <begin position="1372"/>
        <end position="1400"/>
    </location>
</feature>
<feature type="compositionally biased region" description="Acidic residues" evidence="4">
    <location>
        <begin position="1267"/>
        <end position="1280"/>
    </location>
</feature>
<feature type="compositionally biased region" description="Acidic residues" evidence="4">
    <location>
        <begin position="1512"/>
        <end position="1540"/>
    </location>
</feature>
<dbReference type="InterPro" id="IPR011050">
    <property type="entry name" value="Pectin_lyase_fold/virulence"/>
</dbReference>
<feature type="compositionally biased region" description="Acidic residues" evidence="4">
    <location>
        <begin position="1303"/>
        <end position="1315"/>
    </location>
</feature>
<protein>
    <recommendedName>
        <fullName evidence="5">PA14 domain-containing protein</fullName>
    </recommendedName>
</protein>
<feature type="region of interest" description="Disordered" evidence="4">
    <location>
        <begin position="655"/>
        <end position="760"/>
    </location>
</feature>
<organism evidence="6 7">
    <name type="scientific">Aliikangiella coralliicola</name>
    <dbReference type="NCBI Taxonomy" id="2592383"/>
    <lineage>
        <taxon>Bacteria</taxon>
        <taxon>Pseudomonadati</taxon>
        <taxon>Pseudomonadota</taxon>
        <taxon>Gammaproteobacteria</taxon>
        <taxon>Oceanospirillales</taxon>
        <taxon>Pleioneaceae</taxon>
        <taxon>Aliikangiella</taxon>
    </lineage>
</organism>
<dbReference type="InterPro" id="IPR038081">
    <property type="entry name" value="CalX-like_sf"/>
</dbReference>
<dbReference type="InterPro" id="IPR003644">
    <property type="entry name" value="Calx_beta"/>
</dbReference>
<dbReference type="SUPFAM" id="SSF56988">
    <property type="entry name" value="Anthrax protective antigen"/>
    <property type="match status" value="1"/>
</dbReference>
<keyword evidence="7" id="KW-1185">Reference proteome</keyword>
<dbReference type="RefSeq" id="WP_142891553.1">
    <property type="nucleotide sequence ID" value="NZ_ML660160.1"/>
</dbReference>
<dbReference type="Proteomes" id="UP000315439">
    <property type="component" value="Unassembled WGS sequence"/>
</dbReference>
<dbReference type="InterPro" id="IPR011041">
    <property type="entry name" value="Quinoprot_gluc/sorb_DH_b-prop"/>
</dbReference>
<dbReference type="SUPFAM" id="SSF51126">
    <property type="entry name" value="Pectin lyase-like"/>
    <property type="match status" value="1"/>
</dbReference>
<dbReference type="PANTHER" id="PTHR46682:SF1">
    <property type="entry name" value="ADHESION G-PROTEIN COUPLED RECEPTOR V1"/>
    <property type="match status" value="1"/>
</dbReference>
<dbReference type="SUPFAM" id="SSF63829">
    <property type="entry name" value="Calcium-dependent phosphotriesterase"/>
    <property type="match status" value="1"/>
</dbReference>
<evidence type="ECO:0000313" key="6">
    <source>
        <dbReference type="EMBL" id="TQV89489.1"/>
    </source>
</evidence>
<gene>
    <name evidence="6" type="ORF">FLL46_00995</name>
</gene>
<evidence type="ECO:0000256" key="3">
    <source>
        <dbReference type="ARBA" id="ARBA00022837"/>
    </source>
</evidence>
<evidence type="ECO:0000256" key="1">
    <source>
        <dbReference type="ARBA" id="ARBA00022729"/>
    </source>
</evidence>
<evidence type="ECO:0000256" key="4">
    <source>
        <dbReference type="SAM" id="MobiDB-lite"/>
    </source>
</evidence>
<feature type="compositionally biased region" description="Acidic residues" evidence="4">
    <location>
        <begin position="2091"/>
        <end position="2118"/>
    </location>
</feature>
<feature type="compositionally biased region" description="Polar residues" evidence="4">
    <location>
        <begin position="690"/>
        <end position="701"/>
    </location>
</feature>
<feature type="compositionally biased region" description="Acidic residues" evidence="4">
    <location>
        <begin position="703"/>
        <end position="753"/>
    </location>
</feature>
<accession>A0A545UJ50</accession>
<dbReference type="EMBL" id="VIKS01000001">
    <property type="protein sequence ID" value="TQV89489.1"/>
    <property type="molecule type" value="Genomic_DNA"/>
</dbReference>
<feature type="compositionally biased region" description="Acidic residues" evidence="4">
    <location>
        <begin position="2056"/>
        <end position="2083"/>
    </location>
</feature>
<comment type="caution">
    <text evidence="6">The sequence shown here is derived from an EMBL/GenBank/DDBJ whole genome shotgun (WGS) entry which is preliminary data.</text>
</comment>
<feature type="compositionally biased region" description="Acidic residues" evidence="4">
    <location>
        <begin position="1442"/>
        <end position="1470"/>
    </location>
</feature>
<feature type="compositionally biased region" description="Acidic residues" evidence="4">
    <location>
        <begin position="1337"/>
        <end position="1365"/>
    </location>
</feature>
<dbReference type="SUPFAM" id="SSF50952">
    <property type="entry name" value="Soluble quinoprotein glucose dehydrogenase"/>
    <property type="match status" value="1"/>
</dbReference>
<dbReference type="Gene3D" id="2.60.40.2030">
    <property type="match status" value="5"/>
</dbReference>
<dbReference type="InterPro" id="IPR013431">
    <property type="entry name" value="Delta_60_rpt"/>
</dbReference>
<feature type="compositionally biased region" description="Acidic residues" evidence="4">
    <location>
        <begin position="274"/>
        <end position="290"/>
    </location>
</feature>
<feature type="compositionally biased region" description="Acidic residues" evidence="4">
    <location>
        <begin position="663"/>
        <end position="689"/>
    </location>
</feature>
<keyword evidence="1" id="KW-0732">Signal</keyword>
<dbReference type="InterPro" id="IPR026919">
    <property type="entry name" value="ADGRV1"/>
</dbReference>
<feature type="compositionally biased region" description="Acidic residues" evidence="4">
    <location>
        <begin position="2126"/>
        <end position="2153"/>
    </location>
</feature>